<feature type="transmembrane region" description="Helical" evidence="10">
    <location>
        <begin position="337"/>
        <end position="356"/>
    </location>
</feature>
<dbReference type="GO" id="GO:0016020">
    <property type="term" value="C:membrane"/>
    <property type="evidence" value="ECO:0007669"/>
    <property type="project" value="UniProtKB-SubCell"/>
</dbReference>
<comment type="caution">
    <text evidence="10">Lacks conserved residue(s) required for the propagation of feature annotation.</text>
</comment>
<evidence type="ECO:0000256" key="4">
    <source>
        <dbReference type="ARBA" id="ARBA00022670"/>
    </source>
</evidence>
<dbReference type="OrthoDB" id="2146116at2759"/>
<keyword evidence="14" id="KW-1185">Reference proteome</keyword>
<dbReference type="EC" id="3.4.21.105" evidence="10"/>
<feature type="region of interest" description="Disordered" evidence="11">
    <location>
        <begin position="99"/>
        <end position="135"/>
    </location>
</feature>
<proteinExistence type="inferred from homology"/>
<evidence type="ECO:0000256" key="9">
    <source>
        <dbReference type="ARBA" id="ARBA00023136"/>
    </source>
</evidence>
<evidence type="ECO:0000256" key="10">
    <source>
        <dbReference type="RuleBase" id="RU362115"/>
    </source>
</evidence>
<evidence type="ECO:0000313" key="14">
    <source>
        <dbReference type="Proteomes" id="UP000238350"/>
    </source>
</evidence>
<dbReference type="PANTHER" id="PTHR22936">
    <property type="entry name" value="RHOMBOID-RELATED"/>
    <property type="match status" value="1"/>
</dbReference>
<keyword evidence="9 10" id="KW-0472">Membrane</keyword>
<keyword evidence="4 10" id="KW-0645">Protease</keyword>
<dbReference type="GO" id="GO:0004252">
    <property type="term" value="F:serine-type endopeptidase activity"/>
    <property type="evidence" value="ECO:0007669"/>
    <property type="project" value="InterPro"/>
</dbReference>
<keyword evidence="7 10" id="KW-0720">Serine protease</keyword>
<comment type="catalytic activity">
    <reaction evidence="1 10">
        <text>Cleaves type-1 transmembrane domains using a catalytic dyad composed of serine and histidine that are contributed by different transmembrane domains.</text>
        <dbReference type="EC" id="3.4.21.105"/>
    </reaction>
</comment>
<feature type="transmembrane region" description="Helical" evidence="10">
    <location>
        <begin position="278"/>
        <end position="297"/>
    </location>
</feature>
<dbReference type="InterPro" id="IPR002610">
    <property type="entry name" value="Peptidase_S54_rhomboid-like"/>
</dbReference>
<dbReference type="EMBL" id="NDIQ01000021">
    <property type="protein sequence ID" value="PRT55409.1"/>
    <property type="molecule type" value="Genomic_DNA"/>
</dbReference>
<evidence type="ECO:0000256" key="5">
    <source>
        <dbReference type="ARBA" id="ARBA00022692"/>
    </source>
</evidence>
<dbReference type="InterPro" id="IPR035952">
    <property type="entry name" value="Rhomboid-like_sf"/>
</dbReference>
<comment type="similarity">
    <text evidence="3 10">Belongs to the peptidase S54 family.</text>
</comment>
<gene>
    <name evidence="13" type="ORF">B9G98_03029</name>
</gene>
<evidence type="ECO:0000256" key="3">
    <source>
        <dbReference type="ARBA" id="ARBA00009045"/>
    </source>
</evidence>
<evidence type="ECO:0000256" key="6">
    <source>
        <dbReference type="ARBA" id="ARBA00022801"/>
    </source>
</evidence>
<evidence type="ECO:0000259" key="12">
    <source>
        <dbReference type="Pfam" id="PF01694"/>
    </source>
</evidence>
<dbReference type="STRING" id="45607.A0A2T0FKA7"/>
<keyword evidence="8 10" id="KW-1133">Transmembrane helix</keyword>
<keyword evidence="5 10" id="KW-0812">Transmembrane</keyword>
<dbReference type="GO" id="GO:0006508">
    <property type="term" value="P:proteolysis"/>
    <property type="evidence" value="ECO:0007669"/>
    <property type="project" value="UniProtKB-KW"/>
</dbReference>
<evidence type="ECO:0000313" key="13">
    <source>
        <dbReference type="EMBL" id="PRT55409.1"/>
    </source>
</evidence>
<protein>
    <recommendedName>
        <fullName evidence="10">Rhomboid-type serine protease</fullName>
        <ecNumber evidence="10">3.4.21.105</ecNumber>
    </recommendedName>
</protein>
<feature type="region of interest" description="Disordered" evidence="11">
    <location>
        <begin position="1"/>
        <end position="51"/>
    </location>
</feature>
<dbReference type="RefSeq" id="XP_024665354.1">
    <property type="nucleotide sequence ID" value="XM_024809586.1"/>
</dbReference>
<feature type="compositionally biased region" description="Basic residues" evidence="11">
    <location>
        <begin position="121"/>
        <end position="135"/>
    </location>
</feature>
<reference evidence="13 14" key="1">
    <citation type="submission" date="2017-04" db="EMBL/GenBank/DDBJ databases">
        <title>Genome sequencing of [Candida] sorbophila.</title>
        <authorList>
            <person name="Ahn J.O."/>
        </authorList>
    </citation>
    <scope>NUCLEOTIDE SEQUENCE [LARGE SCALE GENOMIC DNA]</scope>
    <source>
        <strain evidence="13 14">DS02</strain>
    </source>
</reference>
<evidence type="ECO:0000256" key="1">
    <source>
        <dbReference type="ARBA" id="ARBA00000156"/>
    </source>
</evidence>
<dbReference type="SUPFAM" id="SSF144091">
    <property type="entry name" value="Rhomboid-like"/>
    <property type="match status" value="1"/>
</dbReference>
<feature type="transmembrane region" description="Helical" evidence="10">
    <location>
        <begin position="309"/>
        <end position="330"/>
    </location>
</feature>
<feature type="transmembrane region" description="Helical" evidence="10">
    <location>
        <begin position="362"/>
        <end position="379"/>
    </location>
</feature>
<accession>A0A2T0FKA7</accession>
<dbReference type="AlphaFoldDB" id="A0A2T0FKA7"/>
<dbReference type="GeneID" id="36516777"/>
<evidence type="ECO:0000256" key="2">
    <source>
        <dbReference type="ARBA" id="ARBA00004141"/>
    </source>
</evidence>
<evidence type="ECO:0000256" key="7">
    <source>
        <dbReference type="ARBA" id="ARBA00022825"/>
    </source>
</evidence>
<comment type="subcellular location">
    <subcellularLocation>
        <location evidence="2 10">Membrane</location>
        <topology evidence="2 10">Multi-pass membrane protein</topology>
    </subcellularLocation>
</comment>
<dbReference type="Pfam" id="PF01694">
    <property type="entry name" value="Rhomboid"/>
    <property type="match status" value="1"/>
</dbReference>
<dbReference type="Gene3D" id="1.20.1540.10">
    <property type="entry name" value="Rhomboid-like"/>
    <property type="match status" value="1"/>
</dbReference>
<comment type="function">
    <text evidence="10">Serine protease involved in intramembrane proteolysis.</text>
</comment>
<feature type="domain" description="Peptidase S54 rhomboid" evidence="12">
    <location>
        <begin position="242"/>
        <end position="380"/>
    </location>
</feature>
<name>A0A2T0FKA7_9ASCO</name>
<evidence type="ECO:0000256" key="8">
    <source>
        <dbReference type="ARBA" id="ARBA00022989"/>
    </source>
</evidence>
<sequence>MSDDPDWPDSKFKDQNKHPDSPETWPRPDPGVSAAKFPYPAPPGSSASLPYSVYSGEQRPLRVFDSTSSFNVHGVGDGAEFYETNDGLNLLNDSTTHLAAPSEAGTRERDEIDEDDDVGTRRSHRSHRRRRSKRRKAKPWYKQAPWWTWTVSAIQIVVFVVEFVKMGVLTGSPVQTKPSFNPMIGPSSYLLINMGGRFSPCMRPSDYAPDTVWPCPNSTSIDTDVCSLAELCGFGFNPEAPNQWWRFISAMFLHAGIIHIGFNLLLQIVLGGALERDIGIVKYMIVYWASGIGGFIMSGNYAGRGTVTVGASGALFGVIAIDLLDLLLNWQLYTRPLWNLLFIIIDIVISFVLGLLPGIDNFAHIGGFCVGILTGLILMRSPLSLRLKRPEDRRPHKKFDVVKLDMSKPLEHFKNRTVYWWLWWLVRLSAFATVIVYYVLLLRNFEENLDNCSWCKYLSCLPVNGWCDSGY</sequence>
<feature type="compositionally biased region" description="Basic and acidic residues" evidence="11">
    <location>
        <begin position="8"/>
        <end position="21"/>
    </location>
</feature>
<evidence type="ECO:0000256" key="11">
    <source>
        <dbReference type="SAM" id="MobiDB-lite"/>
    </source>
</evidence>
<dbReference type="InterPro" id="IPR022764">
    <property type="entry name" value="Peptidase_S54_rhomboid_dom"/>
</dbReference>
<dbReference type="Proteomes" id="UP000238350">
    <property type="component" value="Unassembled WGS sequence"/>
</dbReference>
<organism evidence="13 14">
    <name type="scientific">Wickerhamiella sorbophila</name>
    <dbReference type="NCBI Taxonomy" id="45607"/>
    <lineage>
        <taxon>Eukaryota</taxon>
        <taxon>Fungi</taxon>
        <taxon>Dikarya</taxon>
        <taxon>Ascomycota</taxon>
        <taxon>Saccharomycotina</taxon>
        <taxon>Dipodascomycetes</taxon>
        <taxon>Dipodascales</taxon>
        <taxon>Trichomonascaceae</taxon>
        <taxon>Wickerhamiella</taxon>
    </lineage>
</organism>
<feature type="transmembrane region" description="Helical" evidence="10">
    <location>
        <begin position="418"/>
        <end position="440"/>
    </location>
</feature>
<keyword evidence="6 10" id="KW-0378">Hydrolase</keyword>
<comment type="caution">
    <text evidence="13">The sequence shown here is derived from an EMBL/GenBank/DDBJ whole genome shotgun (WGS) entry which is preliminary data.</text>
</comment>
<dbReference type="PANTHER" id="PTHR22936:SF69">
    <property type="entry name" value="RHOMBOID-LIKE PROTEIN"/>
    <property type="match status" value="1"/>
</dbReference>
<feature type="transmembrane region" description="Helical" evidence="10">
    <location>
        <begin position="244"/>
        <end position="266"/>
    </location>
</feature>